<name>Q6CME3_KLULA</name>
<dbReference type="OMA" id="SSGYCYV"/>
<feature type="domain" description="C2 NT-type" evidence="2">
    <location>
        <begin position="5"/>
        <end position="185"/>
    </location>
</feature>
<dbReference type="KEGG" id="kla:KLLA0_E20923g"/>
<dbReference type="InterPro" id="IPR019448">
    <property type="entry name" value="NT-C2"/>
</dbReference>
<dbReference type="InterPro" id="IPR039931">
    <property type="entry name" value="EEIG1/2-like"/>
</dbReference>
<dbReference type="Proteomes" id="UP000000598">
    <property type="component" value="Chromosome E"/>
</dbReference>
<accession>Q6CME3</accession>
<dbReference type="PANTHER" id="PTHR21456:SF1">
    <property type="entry name" value="C2 NT-TYPE DOMAIN-CONTAINING PROTEIN"/>
    <property type="match status" value="1"/>
</dbReference>
<gene>
    <name evidence="3" type="ORF">KLLA0_E20923g</name>
</gene>
<dbReference type="FunCoup" id="Q6CME3">
    <property type="interactions" value="21"/>
</dbReference>
<dbReference type="AlphaFoldDB" id="Q6CME3"/>
<evidence type="ECO:0000313" key="4">
    <source>
        <dbReference type="Proteomes" id="UP000000598"/>
    </source>
</evidence>
<dbReference type="Pfam" id="PF10358">
    <property type="entry name" value="NT-C2"/>
    <property type="match status" value="1"/>
</dbReference>
<dbReference type="EMBL" id="CR382125">
    <property type="protein sequence ID" value="CAG99983.1"/>
    <property type="molecule type" value="Genomic_DNA"/>
</dbReference>
<proteinExistence type="predicted"/>
<feature type="compositionally biased region" description="Polar residues" evidence="1">
    <location>
        <begin position="418"/>
        <end position="436"/>
    </location>
</feature>
<dbReference type="eggNOG" id="ENOG502R9IN">
    <property type="taxonomic scope" value="Eukaryota"/>
</dbReference>
<protein>
    <submittedName>
        <fullName evidence="3">KLLA0E20923p</fullName>
    </submittedName>
</protein>
<dbReference type="InParanoid" id="Q6CME3"/>
<feature type="compositionally biased region" description="Low complexity" evidence="1">
    <location>
        <begin position="212"/>
        <end position="225"/>
    </location>
</feature>
<dbReference type="HOGENOM" id="CLU_036649_0_0_1"/>
<dbReference type="RefSeq" id="XP_454896.1">
    <property type="nucleotide sequence ID" value="XM_454896.1"/>
</dbReference>
<evidence type="ECO:0000259" key="2">
    <source>
        <dbReference type="PROSITE" id="PS51840"/>
    </source>
</evidence>
<keyword evidence="4" id="KW-1185">Reference proteome</keyword>
<feature type="region of interest" description="Disordered" evidence="1">
    <location>
        <begin position="212"/>
        <end position="253"/>
    </location>
</feature>
<reference evidence="3 4" key="1">
    <citation type="journal article" date="2004" name="Nature">
        <title>Genome evolution in yeasts.</title>
        <authorList>
            <consortium name="Genolevures"/>
            <person name="Dujon B."/>
            <person name="Sherman D."/>
            <person name="Fischer G."/>
            <person name="Durrens P."/>
            <person name="Casaregola S."/>
            <person name="Lafontaine I."/>
            <person name="de Montigny J."/>
            <person name="Marck C."/>
            <person name="Neuveglise C."/>
            <person name="Talla E."/>
            <person name="Goffard N."/>
            <person name="Frangeul L."/>
            <person name="Aigle M."/>
            <person name="Anthouard V."/>
            <person name="Babour A."/>
            <person name="Barbe V."/>
            <person name="Barnay S."/>
            <person name="Blanchin S."/>
            <person name="Beckerich J.M."/>
            <person name="Beyne E."/>
            <person name="Bleykasten C."/>
            <person name="Boisrame A."/>
            <person name="Boyer J."/>
            <person name="Cattolico L."/>
            <person name="Confanioleri F."/>
            <person name="de Daruvar A."/>
            <person name="Despons L."/>
            <person name="Fabre E."/>
            <person name="Fairhead C."/>
            <person name="Ferry-Dumazet H."/>
            <person name="Groppi A."/>
            <person name="Hantraye F."/>
            <person name="Hennequin C."/>
            <person name="Jauniaux N."/>
            <person name="Joyet P."/>
            <person name="Kachouri R."/>
            <person name="Kerrest A."/>
            <person name="Koszul R."/>
            <person name="Lemaire M."/>
            <person name="Lesur I."/>
            <person name="Ma L."/>
            <person name="Muller H."/>
            <person name="Nicaud J.M."/>
            <person name="Nikolski M."/>
            <person name="Oztas S."/>
            <person name="Ozier-Kalogeropoulos O."/>
            <person name="Pellenz S."/>
            <person name="Potier S."/>
            <person name="Richard G.F."/>
            <person name="Straub M.L."/>
            <person name="Suleau A."/>
            <person name="Swennene D."/>
            <person name="Tekaia F."/>
            <person name="Wesolowski-Louvel M."/>
            <person name="Westhof E."/>
            <person name="Wirth B."/>
            <person name="Zeniou-Meyer M."/>
            <person name="Zivanovic I."/>
            <person name="Bolotin-Fukuhara M."/>
            <person name="Thierry A."/>
            <person name="Bouchier C."/>
            <person name="Caudron B."/>
            <person name="Scarpelli C."/>
            <person name="Gaillardin C."/>
            <person name="Weissenbach J."/>
            <person name="Wincker P."/>
            <person name="Souciet J.L."/>
        </authorList>
    </citation>
    <scope>NUCLEOTIDE SEQUENCE [LARGE SCALE GENOMIC DNA]</scope>
    <source>
        <strain evidence="4">ATCC 8585 / CBS 2359 / DSM 70799 / NBRC 1267 / NRRL Y-1140 / WM37</strain>
    </source>
</reference>
<sequence length="436" mass="49530">MISISNKSKSRRPKFLLTFSITQLTNIPQSSGYCYCKWHLKDGTGASSSIIEQEGQKIDTNHQSKGTTERIFVKNHRAKWNYTVEPPIKLKLQVDKNKTLSKKILVVEVYFEFLEELNKNEHPEGRFSHHNHAYTQKVSGKILLGNVSIDVTNFIDQNGTEFHDRFLLQKSKVNSILSMSIKMQLLRGKFDDFTLPNGEQLSQKIKANLENFTDNNSDTSSNVTSPLSSVHPPDSAGSRVSSTTHKTSHLAHPKLTHQPGETLASLTISNPVVEKLYQKTFKFPWDPRPGEYTPQECIEDILDGGNGWAKNEKGINLIDLETLQITDLVNDDYLLASLLDQQGIHYKPNNLNYSWDILTSKWRQSQSGKSRNDYLKANIQNYYQECNKSGLDEYAAEKIKDAKSWKVNYSATEEKSSKPNSDAQSTRSSHTQLEQI</sequence>
<organism evidence="3 4">
    <name type="scientific">Kluyveromyces lactis (strain ATCC 8585 / CBS 2359 / DSM 70799 / NBRC 1267 / NRRL Y-1140 / WM37)</name>
    <name type="common">Yeast</name>
    <name type="synonym">Candida sphaerica</name>
    <dbReference type="NCBI Taxonomy" id="284590"/>
    <lineage>
        <taxon>Eukaryota</taxon>
        <taxon>Fungi</taxon>
        <taxon>Dikarya</taxon>
        <taxon>Ascomycota</taxon>
        <taxon>Saccharomycotina</taxon>
        <taxon>Saccharomycetes</taxon>
        <taxon>Saccharomycetales</taxon>
        <taxon>Saccharomycetaceae</taxon>
        <taxon>Kluyveromyces</taxon>
    </lineage>
</organism>
<dbReference type="PANTHER" id="PTHR21456">
    <property type="entry name" value="FAMILY WITH SEQUENCE SIMILARITY 102"/>
    <property type="match status" value="1"/>
</dbReference>
<dbReference type="PaxDb" id="284590-Q6CME3"/>
<evidence type="ECO:0000256" key="1">
    <source>
        <dbReference type="SAM" id="MobiDB-lite"/>
    </source>
</evidence>
<feature type="region of interest" description="Disordered" evidence="1">
    <location>
        <begin position="409"/>
        <end position="436"/>
    </location>
</feature>
<evidence type="ECO:0000313" key="3">
    <source>
        <dbReference type="EMBL" id="CAG99983.1"/>
    </source>
</evidence>
<dbReference type="GeneID" id="2894654"/>
<dbReference type="PROSITE" id="PS51840">
    <property type="entry name" value="C2_NT"/>
    <property type="match status" value="1"/>
</dbReference>